<evidence type="ECO:0000256" key="2">
    <source>
        <dbReference type="SAM" id="SignalP"/>
    </source>
</evidence>
<reference evidence="4" key="1">
    <citation type="submission" date="2015-09" db="EMBL/GenBank/DDBJ databases">
        <authorList>
            <consortium name="Pathogen Informatics"/>
        </authorList>
    </citation>
    <scope>NUCLEOTIDE SEQUENCE [LARGE SCALE GENOMIC DNA]</scope>
    <source>
        <strain evidence="4">Lake Konstanz</strain>
    </source>
</reference>
<name>A0A0S4J5V6_BODSA</name>
<feature type="transmembrane region" description="Helical" evidence="1">
    <location>
        <begin position="1116"/>
        <end position="1136"/>
    </location>
</feature>
<feature type="signal peptide" evidence="2">
    <location>
        <begin position="1"/>
        <end position="29"/>
    </location>
</feature>
<feature type="transmembrane region" description="Helical" evidence="1">
    <location>
        <begin position="862"/>
        <end position="882"/>
    </location>
</feature>
<protein>
    <submittedName>
        <fullName evidence="3">Membrane-associated protein, putative</fullName>
    </submittedName>
</protein>
<evidence type="ECO:0000313" key="3">
    <source>
        <dbReference type="EMBL" id="CUG84400.1"/>
    </source>
</evidence>
<keyword evidence="4" id="KW-1185">Reference proteome</keyword>
<gene>
    <name evidence="3" type="ORF">BSAL_88645</name>
</gene>
<keyword evidence="1" id="KW-0472">Membrane</keyword>
<organism evidence="3 4">
    <name type="scientific">Bodo saltans</name>
    <name type="common">Flagellated protozoan</name>
    <dbReference type="NCBI Taxonomy" id="75058"/>
    <lineage>
        <taxon>Eukaryota</taxon>
        <taxon>Discoba</taxon>
        <taxon>Euglenozoa</taxon>
        <taxon>Kinetoplastea</taxon>
        <taxon>Metakinetoplastina</taxon>
        <taxon>Eubodonida</taxon>
        <taxon>Bodonidae</taxon>
        <taxon>Bodo</taxon>
    </lineage>
</organism>
<dbReference type="Proteomes" id="UP000051952">
    <property type="component" value="Unassembled WGS sequence"/>
</dbReference>
<proteinExistence type="predicted"/>
<sequence length="1262" mass="135707">MTSCDSYGYFRCNLVVVLSLLLTVSILRATVSESTLNQSQLCGNSFIVLQSNSMYAFVGCNWSSLLPTLSYASCLSNVTINVVNSDGLPIFQGPKSCFCEDGGILQYVIENTHTAHASPQPASQSLIQIGSGCVESFSFCASNSKLSFNVSAADLFIVYATWSPLLKANFSIVVTNTTLELFAYPKQDVRSRCGVFCFESFTPSDILNYTGRIRIVFNSTVFSIIEVGYFPTLYAYEAATVWIDGKNTTVPSIHLQVHAGGLKDPGFRISFVGIDSNDNNETQFNGYGVLLLRGTSENNAASIADLHIEIIGSADSNYVLADLQASSVAALIFIDRMREITNARFRLEDFHVKSRLGAPLNSSELRSVSALQISATEIIRNLTATARHIVIYAATFSGVRPNNSLSKLQGAVTTCLSLKGSVADATVDLHEIDVRAVFENGTLPLLNGVAYLLVAASVVDFHASTPLVFRSLFMIVNSSIAASFKAAVPQSALFAFVGIVTALVHAPTNFTDSSLTVIESTSTSSAVEFTNTHVSVVTSIIVLQNTLSAMVVYIPSMSIIVTLATSTRLYLGATQSTNTDLSLNFNRVQIVSHSSTDMPCHALLPSSGLTLRIEASNLTQNHLSVDAFLCGTKLCSFKESYFRLQNYDGEGAFIAVAAGLQLVSTTIIVSDSSFSSPDVTGLIGYSTQTTADQHFNISSSSTFMFQRVNASGFPTLFEGVACPPGSTSPQLLITLECLRWNDNAIPNDKLVLKGSECAHVTRRRVQGCPNLPSSSPSLTLELPPPQTSAPSAAAALVSNEVSTTVAVLVSLSTVFSVASAGGPLSQSLIAIGQSQCAPHAVKESTKGGRFLVSPFYALGDHAIVYGNAGLIACIIAMQLAAVRYFRTQALSVDDSMMRLERPTGHPTSSALSPEVRARFPNVAILAGGLGLQGLASTSLRMTFSDADSPASIVTGVFGLSATVAGLVGWRLAERSKTARTMRFRPYRVPEVRKSFLPPYLLPLGRWLPDEATATHGKLRSSVRAGCEWLGSYTSIYALFVSTFAAIPLPTDYCLGIWVPLSLVSAACCVVALKFRPARVPIVDVFNGLCFGSSAGLQLTSGIVAEQEINGEPFGGSAALLVGLTLIYTASTVLRGVHSGIVFLWERQFRTAENNFSPPQSNAIDARKLRDSNLKRAGTPRHAKGGELESPTIDSLFLYETQETWTQGVTLLQLEEQRERKRNVRHQHHWSAEELVPPLSHDDVMHNLSNLVAAASRTQHDRR</sequence>
<feature type="transmembrane region" description="Helical" evidence="1">
    <location>
        <begin position="949"/>
        <end position="972"/>
    </location>
</feature>
<evidence type="ECO:0000256" key="1">
    <source>
        <dbReference type="SAM" id="Phobius"/>
    </source>
</evidence>
<keyword evidence="2" id="KW-0732">Signal</keyword>
<accession>A0A0S4J5V6</accession>
<dbReference type="EMBL" id="CYKH01001117">
    <property type="protein sequence ID" value="CUG84400.1"/>
    <property type="molecule type" value="Genomic_DNA"/>
</dbReference>
<feature type="transmembrane region" description="Helical" evidence="1">
    <location>
        <begin position="1029"/>
        <end position="1048"/>
    </location>
</feature>
<feature type="transmembrane region" description="Helical" evidence="1">
    <location>
        <begin position="922"/>
        <end position="943"/>
    </location>
</feature>
<feature type="transmembrane region" description="Helical" evidence="1">
    <location>
        <begin position="1084"/>
        <end position="1104"/>
    </location>
</feature>
<dbReference type="AlphaFoldDB" id="A0A0S4J5V6"/>
<evidence type="ECO:0000313" key="4">
    <source>
        <dbReference type="Proteomes" id="UP000051952"/>
    </source>
</evidence>
<feature type="transmembrane region" description="Helical" evidence="1">
    <location>
        <begin position="1054"/>
        <end position="1072"/>
    </location>
</feature>
<keyword evidence="1" id="KW-0812">Transmembrane</keyword>
<dbReference type="VEuPathDB" id="TriTrypDB:BSAL_88645"/>
<keyword evidence="1" id="KW-1133">Transmembrane helix</keyword>
<feature type="chain" id="PRO_5006622083" evidence="2">
    <location>
        <begin position="30"/>
        <end position="1262"/>
    </location>
</feature>